<dbReference type="CDD" id="cd18186">
    <property type="entry name" value="BTB_POZ_ZBTB_KLHL-like"/>
    <property type="match status" value="1"/>
</dbReference>
<name>A0AAN5D3F3_9BILA</name>
<feature type="non-terminal residue" evidence="2">
    <location>
        <position position="1"/>
    </location>
</feature>
<dbReference type="Proteomes" id="UP001328107">
    <property type="component" value="Unassembled WGS sequence"/>
</dbReference>
<dbReference type="InterPro" id="IPR000210">
    <property type="entry name" value="BTB/POZ_dom"/>
</dbReference>
<evidence type="ECO:0000313" key="3">
    <source>
        <dbReference type="Proteomes" id="UP001328107"/>
    </source>
</evidence>
<dbReference type="AlphaFoldDB" id="A0AAN5D3F3"/>
<evidence type="ECO:0000313" key="2">
    <source>
        <dbReference type="EMBL" id="GMR54997.1"/>
    </source>
</evidence>
<gene>
    <name evidence="2" type="ORF">PMAYCL1PPCAC_25192</name>
</gene>
<dbReference type="PROSITE" id="PS50097">
    <property type="entry name" value="BTB"/>
    <property type="match status" value="1"/>
</dbReference>
<dbReference type="Gene3D" id="3.30.710.10">
    <property type="entry name" value="Potassium Channel Kv1.1, Chain A"/>
    <property type="match status" value="1"/>
</dbReference>
<dbReference type="SUPFAM" id="SSF54695">
    <property type="entry name" value="POZ domain"/>
    <property type="match status" value="1"/>
</dbReference>
<sequence>RYIPRFDFTDPNDARHDIALIMEGEKIHAGKQVLALHSPVFNEMFFGDLAEKNKKEFELNDVDRKEFILLLEVIYPSNKKFKSGVSPEFLLQLCDRFQIEVKKCTSLGFLSHLPLPQSLLEHSIFSSMPQCKAWEM</sequence>
<evidence type="ECO:0000259" key="1">
    <source>
        <dbReference type="PROSITE" id="PS50097"/>
    </source>
</evidence>
<reference evidence="3" key="1">
    <citation type="submission" date="2022-10" db="EMBL/GenBank/DDBJ databases">
        <title>Genome assembly of Pristionchus species.</title>
        <authorList>
            <person name="Yoshida K."/>
            <person name="Sommer R.J."/>
        </authorList>
    </citation>
    <scope>NUCLEOTIDE SEQUENCE [LARGE SCALE GENOMIC DNA]</scope>
    <source>
        <strain evidence="3">RS5460</strain>
    </source>
</reference>
<organism evidence="2 3">
    <name type="scientific">Pristionchus mayeri</name>
    <dbReference type="NCBI Taxonomy" id="1317129"/>
    <lineage>
        <taxon>Eukaryota</taxon>
        <taxon>Metazoa</taxon>
        <taxon>Ecdysozoa</taxon>
        <taxon>Nematoda</taxon>
        <taxon>Chromadorea</taxon>
        <taxon>Rhabditida</taxon>
        <taxon>Rhabditina</taxon>
        <taxon>Diplogasteromorpha</taxon>
        <taxon>Diplogasteroidea</taxon>
        <taxon>Neodiplogasteridae</taxon>
        <taxon>Pristionchus</taxon>
    </lineage>
</organism>
<dbReference type="InterPro" id="IPR011333">
    <property type="entry name" value="SKP1/BTB/POZ_sf"/>
</dbReference>
<protein>
    <recommendedName>
        <fullName evidence="1">BTB domain-containing protein</fullName>
    </recommendedName>
</protein>
<dbReference type="PANTHER" id="PTHR47022:SF1">
    <property type="entry name" value="BTB AND MATH DOMAIN-CONTAINING PROTEIN 36-RELATED"/>
    <property type="match status" value="1"/>
</dbReference>
<keyword evidence="3" id="KW-1185">Reference proteome</keyword>
<dbReference type="Pfam" id="PF00651">
    <property type="entry name" value="BTB"/>
    <property type="match status" value="1"/>
</dbReference>
<dbReference type="SMART" id="SM00225">
    <property type="entry name" value="BTB"/>
    <property type="match status" value="1"/>
</dbReference>
<comment type="caution">
    <text evidence="2">The sequence shown here is derived from an EMBL/GenBank/DDBJ whole genome shotgun (WGS) entry which is preliminary data.</text>
</comment>
<feature type="domain" description="BTB" evidence="1">
    <location>
        <begin position="16"/>
        <end position="83"/>
    </location>
</feature>
<dbReference type="PANTHER" id="PTHR47022">
    <property type="entry name" value="BTB AND MATH DOMAIN-CONTAINING PROTEIN 36-RELATED"/>
    <property type="match status" value="1"/>
</dbReference>
<dbReference type="EMBL" id="BTRK01000005">
    <property type="protein sequence ID" value="GMR54997.1"/>
    <property type="molecule type" value="Genomic_DNA"/>
</dbReference>
<proteinExistence type="predicted"/>
<accession>A0AAN5D3F3</accession>